<protein>
    <submittedName>
        <fullName evidence="1">Uncharacterized protein</fullName>
    </submittedName>
</protein>
<dbReference type="EMBL" id="BJWL01000015">
    <property type="protein sequence ID" value="GFZ02753.1"/>
    <property type="molecule type" value="Genomic_DNA"/>
</dbReference>
<keyword evidence="2" id="KW-1185">Reference proteome</keyword>
<gene>
    <name evidence="1" type="ORF">Acr_15g0013610</name>
</gene>
<proteinExistence type="predicted"/>
<sequence length="234" mass="26471">MDDSIQISYHANDSLKSFSFGVRTGIGRLGSPTGAPMAMSAEFYLLGKGSPSFSLQFRPQISDFVIKRSDDSMIRFDSSIPSKTRKKAAILRPKAFPITTKQGGDCRFQARSWRGFFSGAEMCVRTAVPVRYRVVVKLRWGGASDFRRTAKISSFRKIPYLLLSKIGIQHVAVHSKGEERILNDMKINMESSGLVRRELNFLRAETGLSRNDLDQLRRPEIHSGCRNYRCRPDQ</sequence>
<evidence type="ECO:0000313" key="2">
    <source>
        <dbReference type="Proteomes" id="UP000585474"/>
    </source>
</evidence>
<dbReference type="OrthoDB" id="1926966at2759"/>
<dbReference type="AlphaFoldDB" id="A0A7J0FVM4"/>
<accession>A0A7J0FVM4</accession>
<dbReference type="PANTHER" id="PTHR34285:SF3">
    <property type="entry name" value="OS08G0510800 PROTEIN"/>
    <property type="match status" value="1"/>
</dbReference>
<organism evidence="1 2">
    <name type="scientific">Actinidia rufa</name>
    <dbReference type="NCBI Taxonomy" id="165716"/>
    <lineage>
        <taxon>Eukaryota</taxon>
        <taxon>Viridiplantae</taxon>
        <taxon>Streptophyta</taxon>
        <taxon>Embryophyta</taxon>
        <taxon>Tracheophyta</taxon>
        <taxon>Spermatophyta</taxon>
        <taxon>Magnoliopsida</taxon>
        <taxon>eudicotyledons</taxon>
        <taxon>Gunneridae</taxon>
        <taxon>Pentapetalae</taxon>
        <taxon>asterids</taxon>
        <taxon>Ericales</taxon>
        <taxon>Actinidiaceae</taxon>
        <taxon>Actinidia</taxon>
    </lineage>
</organism>
<dbReference type="PANTHER" id="PTHR34285">
    <property type="entry name" value="OS08G0510800 PROTEIN"/>
    <property type="match status" value="1"/>
</dbReference>
<comment type="caution">
    <text evidence="1">The sequence shown here is derived from an EMBL/GenBank/DDBJ whole genome shotgun (WGS) entry which is preliminary data.</text>
</comment>
<evidence type="ECO:0000313" key="1">
    <source>
        <dbReference type="EMBL" id="GFZ02753.1"/>
    </source>
</evidence>
<dbReference type="Proteomes" id="UP000585474">
    <property type="component" value="Unassembled WGS sequence"/>
</dbReference>
<reference evidence="1 2" key="1">
    <citation type="submission" date="2019-07" db="EMBL/GenBank/DDBJ databases">
        <title>De Novo Assembly of kiwifruit Actinidia rufa.</title>
        <authorList>
            <person name="Sugita-Konishi S."/>
            <person name="Sato K."/>
            <person name="Mori E."/>
            <person name="Abe Y."/>
            <person name="Kisaki G."/>
            <person name="Hamano K."/>
            <person name="Suezawa K."/>
            <person name="Otani M."/>
            <person name="Fukuda T."/>
            <person name="Manabe T."/>
            <person name="Gomi K."/>
            <person name="Tabuchi M."/>
            <person name="Akimitsu K."/>
            <person name="Kataoka I."/>
        </authorList>
    </citation>
    <scope>NUCLEOTIDE SEQUENCE [LARGE SCALE GENOMIC DNA]</scope>
    <source>
        <strain evidence="2">cv. Fuchu</strain>
    </source>
</reference>
<name>A0A7J0FVM4_9ERIC</name>